<sequence length="119" mass="12475">MCLEAEGEVDPRPLALSALELGAGAAAEGADGLGLVGAARGHDALRQRPVEVPAQHLRLQRTAGGAAVALGERPMRRSAGPRDRQRRRGVRVGLAVPSPAAAAGHGVWWENRRRRSVPA</sequence>
<gene>
    <name evidence="2" type="ORF">PAHAL_2G414200</name>
</gene>
<feature type="region of interest" description="Disordered" evidence="1">
    <location>
        <begin position="64"/>
        <end position="93"/>
    </location>
</feature>
<proteinExistence type="predicted"/>
<dbReference type="EMBL" id="CM008047">
    <property type="protein sequence ID" value="PVH65059.1"/>
    <property type="molecule type" value="Genomic_DNA"/>
</dbReference>
<protein>
    <submittedName>
        <fullName evidence="2">Uncharacterized protein</fullName>
    </submittedName>
</protein>
<reference evidence="2" key="1">
    <citation type="submission" date="2018-04" db="EMBL/GenBank/DDBJ databases">
        <title>WGS assembly of Panicum hallii.</title>
        <authorList>
            <person name="Lovell J."/>
            <person name="Jenkins J."/>
            <person name="Lowry D."/>
            <person name="Mamidi S."/>
            <person name="Sreedasyam A."/>
            <person name="Weng X."/>
            <person name="Barry K."/>
            <person name="Bonette J."/>
            <person name="Campitelli B."/>
            <person name="Daum C."/>
            <person name="Gordon S."/>
            <person name="Gould B."/>
            <person name="Lipzen A."/>
            <person name="Macqueen A."/>
            <person name="Palacio-Mejia J."/>
            <person name="Plott C."/>
            <person name="Shakirov E."/>
            <person name="Shu S."/>
            <person name="Yoshinaga Y."/>
            <person name="Zane M."/>
            <person name="Rokhsar D."/>
            <person name="Grimwood J."/>
            <person name="Schmutz J."/>
            <person name="Juenger T."/>
        </authorList>
    </citation>
    <scope>NUCLEOTIDE SEQUENCE [LARGE SCALE GENOMIC DNA]</scope>
    <source>
        <strain evidence="2">FIL2</strain>
    </source>
</reference>
<dbReference type="Gramene" id="PVH65059">
    <property type="protein sequence ID" value="PVH65059"/>
    <property type="gene ID" value="PAHAL_2G414200"/>
</dbReference>
<dbReference type="AlphaFoldDB" id="A0A2T8KSC0"/>
<organism evidence="2">
    <name type="scientific">Panicum hallii</name>
    <dbReference type="NCBI Taxonomy" id="206008"/>
    <lineage>
        <taxon>Eukaryota</taxon>
        <taxon>Viridiplantae</taxon>
        <taxon>Streptophyta</taxon>
        <taxon>Embryophyta</taxon>
        <taxon>Tracheophyta</taxon>
        <taxon>Spermatophyta</taxon>
        <taxon>Magnoliopsida</taxon>
        <taxon>Liliopsida</taxon>
        <taxon>Poales</taxon>
        <taxon>Poaceae</taxon>
        <taxon>PACMAD clade</taxon>
        <taxon>Panicoideae</taxon>
        <taxon>Panicodae</taxon>
        <taxon>Paniceae</taxon>
        <taxon>Panicinae</taxon>
        <taxon>Panicum</taxon>
        <taxon>Panicum sect. Panicum</taxon>
    </lineage>
</organism>
<accession>A0A2T8KSC0</accession>
<evidence type="ECO:0000256" key="1">
    <source>
        <dbReference type="SAM" id="MobiDB-lite"/>
    </source>
</evidence>
<evidence type="ECO:0000313" key="2">
    <source>
        <dbReference type="EMBL" id="PVH65059.1"/>
    </source>
</evidence>
<name>A0A2T8KSC0_9POAL</name>
<dbReference type="Proteomes" id="UP000243499">
    <property type="component" value="Chromosome 2"/>
</dbReference>